<gene>
    <name evidence="2" type="ORF">N5A92_24435</name>
</gene>
<protein>
    <submittedName>
        <fullName evidence="2">Uncharacterized protein</fullName>
    </submittedName>
</protein>
<sequence length="117" mass="12779">MKKSSQAQIAMILRQADEARRQRRSVARPASGTPPYVQNTRPDRRSIYAASVCGIAGWAATRTGLPFEVAHVIGRRMSSAFDLSGGLKPIALLSAAEATDNAQLIDKYANVRFNRAY</sequence>
<name>A0ABT2LUV4_9HYPH</name>
<evidence type="ECO:0000313" key="3">
    <source>
        <dbReference type="Proteomes" id="UP001320831"/>
    </source>
</evidence>
<keyword evidence="3" id="KW-1185">Reference proteome</keyword>
<evidence type="ECO:0000313" key="2">
    <source>
        <dbReference type="EMBL" id="MCT7378166.1"/>
    </source>
</evidence>
<organism evidence="2 3">
    <name type="scientific">Chelativorans salis</name>
    <dbReference type="NCBI Taxonomy" id="2978478"/>
    <lineage>
        <taxon>Bacteria</taxon>
        <taxon>Pseudomonadati</taxon>
        <taxon>Pseudomonadota</taxon>
        <taxon>Alphaproteobacteria</taxon>
        <taxon>Hyphomicrobiales</taxon>
        <taxon>Phyllobacteriaceae</taxon>
        <taxon>Chelativorans</taxon>
    </lineage>
</organism>
<comment type="caution">
    <text evidence="2">The sequence shown here is derived from an EMBL/GenBank/DDBJ whole genome shotgun (WGS) entry which is preliminary data.</text>
</comment>
<feature type="region of interest" description="Disordered" evidence="1">
    <location>
        <begin position="19"/>
        <end position="41"/>
    </location>
</feature>
<accession>A0ABT2LUV4</accession>
<dbReference type="Proteomes" id="UP001320831">
    <property type="component" value="Unassembled WGS sequence"/>
</dbReference>
<dbReference type="EMBL" id="JAOCZP010000011">
    <property type="protein sequence ID" value="MCT7378166.1"/>
    <property type="molecule type" value="Genomic_DNA"/>
</dbReference>
<reference evidence="2 3" key="1">
    <citation type="submission" date="2022-09" db="EMBL/GenBank/DDBJ databases">
        <title>Chelativorans salina sp. nov., a novel slightly halophilic bacterium isolated from a saline lake sediment enrichment.</title>
        <authorList>
            <person name="Gao L."/>
            <person name="Fang B.-Z."/>
            <person name="Li W.-J."/>
        </authorList>
    </citation>
    <scope>NUCLEOTIDE SEQUENCE [LARGE SCALE GENOMIC DNA]</scope>
    <source>
        <strain evidence="2 3">EGI FJ00035</strain>
    </source>
</reference>
<evidence type="ECO:0000256" key="1">
    <source>
        <dbReference type="SAM" id="MobiDB-lite"/>
    </source>
</evidence>
<proteinExistence type="predicted"/>
<dbReference type="RefSeq" id="WP_260906991.1">
    <property type="nucleotide sequence ID" value="NZ_JAOCZP010000011.1"/>
</dbReference>